<gene>
    <name evidence="1" type="ORF">CH371_13860</name>
</gene>
<comment type="caution">
    <text evidence="1">The sequence shown here is derived from an EMBL/GenBank/DDBJ whole genome shotgun (WGS) entry which is preliminary data.</text>
</comment>
<evidence type="ECO:0000313" key="2">
    <source>
        <dbReference type="Proteomes" id="UP000231912"/>
    </source>
</evidence>
<accession>A0A2M9ZAI9</accession>
<organism evidence="1 2">
    <name type="scientific">Leptospira wolffii</name>
    <dbReference type="NCBI Taxonomy" id="409998"/>
    <lineage>
        <taxon>Bacteria</taxon>
        <taxon>Pseudomonadati</taxon>
        <taxon>Spirochaetota</taxon>
        <taxon>Spirochaetia</taxon>
        <taxon>Leptospirales</taxon>
        <taxon>Leptospiraceae</taxon>
        <taxon>Leptospira</taxon>
    </lineage>
</organism>
<dbReference type="EMBL" id="NPDT01000005">
    <property type="protein sequence ID" value="PJZ65466.1"/>
    <property type="molecule type" value="Genomic_DNA"/>
</dbReference>
<evidence type="ECO:0000313" key="1">
    <source>
        <dbReference type="EMBL" id="PJZ65466.1"/>
    </source>
</evidence>
<dbReference type="Proteomes" id="UP000231912">
    <property type="component" value="Unassembled WGS sequence"/>
</dbReference>
<protein>
    <submittedName>
        <fullName evidence="1">Uncharacterized protein</fullName>
    </submittedName>
</protein>
<reference evidence="1 2" key="1">
    <citation type="submission" date="2017-07" db="EMBL/GenBank/DDBJ databases">
        <title>Leptospira spp. isolated from tropical soils.</title>
        <authorList>
            <person name="Thibeaux R."/>
            <person name="Iraola G."/>
            <person name="Ferres I."/>
            <person name="Bierque E."/>
            <person name="Girault D."/>
            <person name="Soupe-Gilbert M.-E."/>
            <person name="Picardeau M."/>
            <person name="Goarant C."/>
        </authorList>
    </citation>
    <scope>NUCLEOTIDE SEQUENCE [LARGE SCALE GENOMIC DNA]</scope>
    <source>
        <strain evidence="1 2">FH2-C-A2</strain>
    </source>
</reference>
<proteinExistence type="predicted"/>
<dbReference type="AlphaFoldDB" id="A0A2M9ZAI9"/>
<sequence length="60" mass="6889">MARGVLEIDFRRKIRSILRANDSEHQLSGMQSDSNLNRIRKNKGFSILDLSDSHAEFGWA</sequence>
<name>A0A2M9ZAI9_9LEPT</name>